<dbReference type="SUPFAM" id="SSF54862">
    <property type="entry name" value="4Fe-4S ferredoxins"/>
    <property type="match status" value="1"/>
</dbReference>
<dbReference type="Pfam" id="PF13459">
    <property type="entry name" value="Fer4_15"/>
    <property type="match status" value="1"/>
</dbReference>
<keyword evidence="6" id="KW-0411">Iron-sulfur</keyword>
<keyword evidence="4" id="KW-0249">Electron transport</keyword>
<dbReference type="PANTHER" id="PTHR36923">
    <property type="entry name" value="FERREDOXIN"/>
    <property type="match status" value="1"/>
</dbReference>
<evidence type="ECO:0000256" key="7">
    <source>
        <dbReference type="ARBA" id="ARBA00023291"/>
    </source>
</evidence>
<dbReference type="RefSeq" id="WP_069111332.1">
    <property type="nucleotide sequence ID" value="NZ_FNUC01000004.1"/>
</dbReference>
<keyword evidence="3" id="KW-0479">Metal-binding</keyword>
<dbReference type="GO" id="GO:0046872">
    <property type="term" value="F:metal ion binding"/>
    <property type="evidence" value="ECO:0007669"/>
    <property type="project" value="UniProtKB-KW"/>
</dbReference>
<accession>A0A1H5Q106</accession>
<reference evidence="9" key="1">
    <citation type="submission" date="2016-10" db="EMBL/GenBank/DDBJ databases">
        <authorList>
            <person name="Varghese N."/>
            <person name="Submissions S."/>
        </authorList>
    </citation>
    <scope>NUCLEOTIDE SEQUENCE [LARGE SCALE GENOMIC DNA]</scope>
    <source>
        <strain evidence="9">DSM 45237</strain>
    </source>
</reference>
<dbReference type="GO" id="GO:0051538">
    <property type="term" value="F:3 iron, 4 sulfur cluster binding"/>
    <property type="evidence" value="ECO:0007669"/>
    <property type="project" value="UniProtKB-KW"/>
</dbReference>
<evidence type="ECO:0000256" key="6">
    <source>
        <dbReference type="ARBA" id="ARBA00023014"/>
    </source>
</evidence>
<keyword evidence="7" id="KW-0003">3Fe-4S</keyword>
<evidence type="ECO:0000313" key="8">
    <source>
        <dbReference type="EMBL" id="SEF18917.1"/>
    </source>
</evidence>
<comment type="cofactor">
    <cofactor evidence="1">
        <name>[3Fe-4S] cluster</name>
        <dbReference type="ChEBI" id="CHEBI:21137"/>
    </cofactor>
</comment>
<gene>
    <name evidence="8" type="ORF">SAMN04488561_6988</name>
</gene>
<evidence type="ECO:0000256" key="2">
    <source>
        <dbReference type="ARBA" id="ARBA00022448"/>
    </source>
</evidence>
<dbReference type="AlphaFoldDB" id="A0A1H5Q106"/>
<dbReference type="InterPro" id="IPR051269">
    <property type="entry name" value="Fe-S_cluster_ET"/>
</dbReference>
<keyword evidence="9" id="KW-1185">Reference proteome</keyword>
<evidence type="ECO:0000256" key="3">
    <source>
        <dbReference type="ARBA" id="ARBA00022723"/>
    </source>
</evidence>
<keyword evidence="2" id="KW-0813">Transport</keyword>
<dbReference type="Proteomes" id="UP000181980">
    <property type="component" value="Unassembled WGS sequence"/>
</dbReference>
<organism evidence="8 9">
    <name type="scientific">Jiangella alba</name>
    <dbReference type="NCBI Taxonomy" id="561176"/>
    <lineage>
        <taxon>Bacteria</taxon>
        <taxon>Bacillati</taxon>
        <taxon>Actinomycetota</taxon>
        <taxon>Actinomycetes</taxon>
        <taxon>Jiangellales</taxon>
        <taxon>Jiangellaceae</taxon>
        <taxon>Jiangella</taxon>
    </lineage>
</organism>
<proteinExistence type="predicted"/>
<evidence type="ECO:0000256" key="5">
    <source>
        <dbReference type="ARBA" id="ARBA00023004"/>
    </source>
</evidence>
<evidence type="ECO:0000313" key="9">
    <source>
        <dbReference type="Proteomes" id="UP000181980"/>
    </source>
</evidence>
<dbReference type="Gene3D" id="3.30.70.20">
    <property type="match status" value="1"/>
</dbReference>
<sequence length="63" mass="6575">MRIDVNEPACVGSGQCALVAEDLFDQDDDGIVIVLADHVAPELEDAARRAAALCPARAIALAE</sequence>
<dbReference type="OrthoDB" id="3215002at2"/>
<dbReference type="EMBL" id="FNUC01000004">
    <property type="protein sequence ID" value="SEF18917.1"/>
    <property type="molecule type" value="Genomic_DNA"/>
</dbReference>
<evidence type="ECO:0000256" key="4">
    <source>
        <dbReference type="ARBA" id="ARBA00022982"/>
    </source>
</evidence>
<name>A0A1H5Q106_9ACTN</name>
<keyword evidence="5" id="KW-0408">Iron</keyword>
<protein>
    <submittedName>
        <fullName evidence="8">Ferredoxin</fullName>
    </submittedName>
</protein>
<evidence type="ECO:0000256" key="1">
    <source>
        <dbReference type="ARBA" id="ARBA00001927"/>
    </source>
</evidence>
<dbReference type="STRING" id="561176.SAMN04488561_6988"/>
<dbReference type="PANTHER" id="PTHR36923:SF3">
    <property type="entry name" value="FERREDOXIN"/>
    <property type="match status" value="1"/>
</dbReference>